<reference evidence="2 3" key="1">
    <citation type="submission" date="2016-02" db="EMBL/GenBank/DDBJ databases">
        <title>Genome analysis of coral dinoflagellate symbionts highlights evolutionary adaptations to a symbiotic lifestyle.</title>
        <authorList>
            <person name="Aranda M."/>
            <person name="Li Y."/>
            <person name="Liew Y.J."/>
            <person name="Baumgarten S."/>
            <person name="Simakov O."/>
            <person name="Wilson M."/>
            <person name="Piel J."/>
            <person name="Ashoor H."/>
            <person name="Bougouffa S."/>
            <person name="Bajic V.B."/>
            <person name="Ryu T."/>
            <person name="Ravasi T."/>
            <person name="Bayer T."/>
            <person name="Micklem G."/>
            <person name="Kim H."/>
            <person name="Bhak J."/>
            <person name="Lajeunesse T.C."/>
            <person name="Voolstra C.R."/>
        </authorList>
    </citation>
    <scope>NUCLEOTIDE SEQUENCE [LARGE SCALE GENOMIC DNA]</scope>
    <source>
        <strain evidence="2 3">CCMP2467</strain>
    </source>
</reference>
<name>A0A1Q9ETU4_SYMMI</name>
<feature type="compositionally biased region" description="Low complexity" evidence="1">
    <location>
        <begin position="364"/>
        <end position="378"/>
    </location>
</feature>
<dbReference type="OrthoDB" id="10335185at2759"/>
<evidence type="ECO:0000313" key="2">
    <source>
        <dbReference type="EMBL" id="OLQ10830.1"/>
    </source>
</evidence>
<feature type="compositionally biased region" description="Basic and acidic residues" evidence="1">
    <location>
        <begin position="351"/>
        <end position="361"/>
    </location>
</feature>
<keyword evidence="3" id="KW-1185">Reference proteome</keyword>
<sequence>MSFKERRLAPLPMTFLHIEEPKFLPLRRSRSFTGFAPFCLNGAADDGCCGPKAADDDSWGEEGSTRAGTSVLSPPPSPDETAEGTEEDMQDGEEPVVLWPDTDEDEPWLAASVRKRTPLRPPGAQHHKGNGELSLGQAMMASLRSLTRSSLAAAPMMPPVAHCDCGDSVYLGQEVLRAGTQLFRAAHGCSAAGVGALRSPSPVKHAPPASESTAASDGGQSMESSGSEADELKLTAVAMVEHPTGADDDDSRTTVRLCNLMGNASRQRLIKAINGLRFAGQYKLLGIGNHSSHESQGECFAVLKFDSGAIAFKFQKAWNAKYGPETSNFQASMSQQGSLRATPKLPAARPPTKEKSSENRFRQAAKPAPANQAKAAARPMPPPPPKKGVAAPQSSGVQPPQLMQAMKTAALALQKARAMMPPVNMQPSSVCP</sequence>
<feature type="compositionally biased region" description="Polar residues" evidence="1">
    <location>
        <begin position="210"/>
        <end position="227"/>
    </location>
</feature>
<dbReference type="OMA" id="HESQGEC"/>
<proteinExistence type="predicted"/>
<dbReference type="EMBL" id="LSRX01000071">
    <property type="protein sequence ID" value="OLQ10830.1"/>
    <property type="molecule type" value="Genomic_DNA"/>
</dbReference>
<accession>A0A1Q9ETU4</accession>
<feature type="region of interest" description="Disordered" evidence="1">
    <location>
        <begin position="198"/>
        <end position="228"/>
    </location>
</feature>
<feature type="region of interest" description="Disordered" evidence="1">
    <location>
        <begin position="52"/>
        <end position="92"/>
    </location>
</feature>
<organism evidence="2 3">
    <name type="scientific">Symbiodinium microadriaticum</name>
    <name type="common">Dinoflagellate</name>
    <name type="synonym">Zooxanthella microadriatica</name>
    <dbReference type="NCBI Taxonomy" id="2951"/>
    <lineage>
        <taxon>Eukaryota</taxon>
        <taxon>Sar</taxon>
        <taxon>Alveolata</taxon>
        <taxon>Dinophyceae</taxon>
        <taxon>Suessiales</taxon>
        <taxon>Symbiodiniaceae</taxon>
        <taxon>Symbiodinium</taxon>
    </lineage>
</organism>
<evidence type="ECO:0000256" key="1">
    <source>
        <dbReference type="SAM" id="MobiDB-lite"/>
    </source>
</evidence>
<evidence type="ECO:0000313" key="3">
    <source>
        <dbReference type="Proteomes" id="UP000186817"/>
    </source>
</evidence>
<dbReference type="AlphaFoldDB" id="A0A1Q9ETU4"/>
<gene>
    <name evidence="2" type="ORF">AK812_SmicGene5418</name>
</gene>
<feature type="compositionally biased region" description="Acidic residues" evidence="1">
    <location>
        <begin position="80"/>
        <end position="92"/>
    </location>
</feature>
<comment type="caution">
    <text evidence="2">The sequence shown here is derived from an EMBL/GenBank/DDBJ whole genome shotgun (WGS) entry which is preliminary data.</text>
</comment>
<protein>
    <submittedName>
        <fullName evidence="2">Uncharacterized protein</fullName>
    </submittedName>
</protein>
<feature type="compositionally biased region" description="Polar residues" evidence="1">
    <location>
        <begin position="329"/>
        <end position="339"/>
    </location>
</feature>
<dbReference type="Proteomes" id="UP000186817">
    <property type="component" value="Unassembled WGS sequence"/>
</dbReference>
<feature type="region of interest" description="Disordered" evidence="1">
    <location>
        <begin position="329"/>
        <end position="399"/>
    </location>
</feature>